<keyword evidence="2" id="KW-1185">Reference proteome</keyword>
<dbReference type="Proteomes" id="UP000500857">
    <property type="component" value="Chromosome"/>
</dbReference>
<evidence type="ECO:0000313" key="1">
    <source>
        <dbReference type="EMBL" id="QIZ73133.1"/>
    </source>
</evidence>
<accession>A0A6H1U521</accession>
<sequence>MEKSPRLYFIALLPPAELQAEVTAIKQDFADRYGSSHALKSPPHVTLQAPFKWVEEDLDRLTEPLRQFARFHDPISIALSGFGAFPPRVIYIDVEKTPELLQVQAELALDLERRLGIVDDRARGRAFSPHMTVAFKDLKRQAFKAAWPEFRDLPFAAQFTVSELTLLLHRDRQWHIYTQFPLEGEENHNA</sequence>
<organism evidence="1 2">
    <name type="scientific">Oxynema aestuarii AP17</name>
    <dbReference type="NCBI Taxonomy" id="2064643"/>
    <lineage>
        <taxon>Bacteria</taxon>
        <taxon>Bacillati</taxon>
        <taxon>Cyanobacteriota</taxon>
        <taxon>Cyanophyceae</taxon>
        <taxon>Oscillatoriophycideae</taxon>
        <taxon>Oscillatoriales</taxon>
        <taxon>Oscillatoriaceae</taxon>
        <taxon>Oxynema</taxon>
        <taxon>Oxynema aestuarii</taxon>
    </lineage>
</organism>
<dbReference type="AlphaFoldDB" id="A0A6H1U521"/>
<dbReference type="Gene3D" id="3.90.1140.10">
    <property type="entry name" value="Cyclic phosphodiesterase"/>
    <property type="match status" value="1"/>
</dbReference>
<protein>
    <submittedName>
        <fullName evidence="1">2'-5' RNA ligase family protein</fullName>
    </submittedName>
</protein>
<keyword evidence="1" id="KW-0436">Ligase</keyword>
<dbReference type="GO" id="GO:0016874">
    <property type="term" value="F:ligase activity"/>
    <property type="evidence" value="ECO:0007669"/>
    <property type="project" value="UniProtKB-KW"/>
</dbReference>
<dbReference type="RefSeq" id="WP_168571279.1">
    <property type="nucleotide sequence ID" value="NZ_CP051167.1"/>
</dbReference>
<gene>
    <name evidence="1" type="ORF">HCG48_23125</name>
</gene>
<dbReference type="Pfam" id="PF13563">
    <property type="entry name" value="2_5_RNA_ligase2"/>
    <property type="match status" value="1"/>
</dbReference>
<name>A0A6H1U521_9CYAN</name>
<dbReference type="EMBL" id="CP051167">
    <property type="protein sequence ID" value="QIZ73133.1"/>
    <property type="molecule type" value="Genomic_DNA"/>
</dbReference>
<evidence type="ECO:0000313" key="2">
    <source>
        <dbReference type="Proteomes" id="UP000500857"/>
    </source>
</evidence>
<dbReference type="SUPFAM" id="SSF55144">
    <property type="entry name" value="LigT-like"/>
    <property type="match status" value="1"/>
</dbReference>
<dbReference type="InterPro" id="IPR050580">
    <property type="entry name" value="2H_phosphoesterase_YjcG-like"/>
</dbReference>
<dbReference type="InterPro" id="IPR009097">
    <property type="entry name" value="Cyclic_Pdiesterase"/>
</dbReference>
<dbReference type="PANTHER" id="PTHR40037">
    <property type="entry name" value="PHOSPHOESTERASE YJCG-RELATED"/>
    <property type="match status" value="1"/>
</dbReference>
<dbReference type="PANTHER" id="PTHR40037:SF1">
    <property type="entry name" value="PHOSPHOESTERASE SAOUHSC_00951-RELATED"/>
    <property type="match status" value="1"/>
</dbReference>
<proteinExistence type="predicted"/>
<dbReference type="KEGG" id="oxy:HCG48_23125"/>
<reference evidence="1 2" key="1">
    <citation type="submission" date="2020-04" db="EMBL/GenBank/DDBJ databases">
        <authorList>
            <person name="Basu S."/>
            <person name="Maruthanayagam V."/>
            <person name="Chakraborty S."/>
            <person name="Pramanik A."/>
            <person name="Mukherjee J."/>
            <person name="Brink B."/>
        </authorList>
    </citation>
    <scope>NUCLEOTIDE SEQUENCE [LARGE SCALE GENOMIC DNA]</scope>
    <source>
        <strain evidence="1 2">AP17</strain>
    </source>
</reference>